<dbReference type="EMBL" id="QAAD01000004">
    <property type="protein sequence ID" value="PTN09640.1"/>
    <property type="molecule type" value="Genomic_DNA"/>
</dbReference>
<proteinExistence type="predicted"/>
<evidence type="ECO:0000313" key="2">
    <source>
        <dbReference type="Proteomes" id="UP000243525"/>
    </source>
</evidence>
<dbReference type="AlphaFoldDB" id="A0A2T5C481"/>
<evidence type="ECO:0000313" key="1">
    <source>
        <dbReference type="EMBL" id="PTN09640.1"/>
    </source>
</evidence>
<name>A0A2T5C481_9BACT</name>
<accession>A0A2T5C481</accession>
<gene>
    <name evidence="1" type="ORF">C8N47_104187</name>
</gene>
<dbReference type="Proteomes" id="UP000243525">
    <property type="component" value="Unassembled WGS sequence"/>
</dbReference>
<reference evidence="1 2" key="1">
    <citation type="submission" date="2018-04" db="EMBL/GenBank/DDBJ databases">
        <title>Genomic Encyclopedia of Archaeal and Bacterial Type Strains, Phase II (KMG-II): from individual species to whole genera.</title>
        <authorList>
            <person name="Goeker M."/>
        </authorList>
    </citation>
    <scope>NUCLEOTIDE SEQUENCE [LARGE SCALE GENOMIC DNA]</scope>
    <source>
        <strain evidence="1 2">DSM 28823</strain>
    </source>
</reference>
<comment type="caution">
    <text evidence="1">The sequence shown here is derived from an EMBL/GenBank/DDBJ whole genome shotgun (WGS) entry which is preliminary data.</text>
</comment>
<organism evidence="1 2">
    <name type="scientific">Mangrovibacterium marinum</name>
    <dbReference type="NCBI Taxonomy" id="1639118"/>
    <lineage>
        <taxon>Bacteria</taxon>
        <taxon>Pseudomonadati</taxon>
        <taxon>Bacteroidota</taxon>
        <taxon>Bacteroidia</taxon>
        <taxon>Marinilabiliales</taxon>
        <taxon>Prolixibacteraceae</taxon>
        <taxon>Mangrovibacterium</taxon>
    </lineage>
</organism>
<sequence>MLPKFLLADNSQECPDTIFVVHTEEPKFIVESDIEDFWSNQKVHWLSEQPVSEDLIKALLEDAESFLDDEFESQENLYGEDEDDED</sequence>
<keyword evidence="2" id="KW-1185">Reference proteome</keyword>
<protein>
    <submittedName>
        <fullName evidence="1">Uncharacterized protein</fullName>
    </submittedName>
</protein>
<dbReference type="RefSeq" id="WP_211316056.1">
    <property type="nucleotide sequence ID" value="NZ_OY782574.1"/>
</dbReference>